<evidence type="ECO:0000313" key="2">
    <source>
        <dbReference type="EMBL" id="TQE99507.1"/>
    </source>
</evidence>
<dbReference type="Pfam" id="PF04865">
    <property type="entry name" value="Baseplate_J"/>
    <property type="match status" value="1"/>
</dbReference>
<comment type="caution">
    <text evidence="2">The sequence shown here is derived from an EMBL/GenBank/DDBJ whole genome shotgun (WGS) entry which is preliminary data.</text>
</comment>
<dbReference type="InterPro" id="IPR006949">
    <property type="entry name" value="Barrel_Baseplate_J-like"/>
</dbReference>
<name>A0A540VRV3_9GAMM</name>
<proteinExistence type="predicted"/>
<dbReference type="Proteomes" id="UP000315400">
    <property type="component" value="Unassembled WGS sequence"/>
</dbReference>
<dbReference type="PANTHER" id="PTHR37829">
    <property type="entry name" value="PHAGE-LIKE ELEMENT PBSX PROTEIN XKDT"/>
    <property type="match status" value="1"/>
</dbReference>
<dbReference type="EMBL" id="VIFK01000057">
    <property type="protein sequence ID" value="TQE99507.1"/>
    <property type="molecule type" value="Genomic_DNA"/>
</dbReference>
<dbReference type="InterPro" id="IPR052399">
    <property type="entry name" value="Phage_Baseplate_Assmbl_Protein"/>
</dbReference>
<dbReference type="AlphaFoldDB" id="A0A540VRV3"/>
<evidence type="ECO:0000259" key="1">
    <source>
        <dbReference type="Pfam" id="PF04865"/>
    </source>
</evidence>
<accession>A0A540VRV3</accession>
<gene>
    <name evidence="2" type="ORF">FKY71_08350</name>
</gene>
<protein>
    <submittedName>
        <fullName evidence="2">Baseplate J/gp47 family protein</fullName>
    </submittedName>
</protein>
<organism evidence="2 3">
    <name type="scientific">Spiribacter salinus</name>
    <dbReference type="NCBI Taxonomy" id="1335746"/>
    <lineage>
        <taxon>Bacteria</taxon>
        <taxon>Pseudomonadati</taxon>
        <taxon>Pseudomonadota</taxon>
        <taxon>Gammaproteobacteria</taxon>
        <taxon>Chromatiales</taxon>
        <taxon>Ectothiorhodospiraceae</taxon>
        <taxon>Spiribacter</taxon>
    </lineage>
</organism>
<dbReference type="PANTHER" id="PTHR37829:SF3">
    <property type="entry name" value="PROTEIN JAYE-RELATED"/>
    <property type="match status" value="1"/>
</dbReference>
<reference evidence="2 3" key="1">
    <citation type="submission" date="2019-06" db="EMBL/GenBank/DDBJ databases">
        <title>Metagenome assembled Genome of Spiribacter salinus SL48-SHIP from the microbial mat of Salt Lake 48 (Novosibirsk region, Russia).</title>
        <authorList>
            <person name="Shipova A."/>
            <person name="Rozanov A.S."/>
            <person name="Bryanskaya A.V."/>
            <person name="Peltek S.E."/>
        </authorList>
    </citation>
    <scope>NUCLEOTIDE SEQUENCE [LARGE SCALE GENOMIC DNA]</scope>
    <source>
        <strain evidence="2">SL48-SHIP-2</strain>
    </source>
</reference>
<sequence length="364" mass="38540">MTGVTPQGFERPSFEEIRADIVAEFRAVLGPVNTGPESAVGQQIAIMAEREALLWEGLEATYHSQYPDTAKGRSLDGAVQLTGITRLDATRTTVAVQFAGDPGTVIPAGSEASTNDGDLFSLVVEVTLDGSGEGEGQMQAVETGEVLALAGTLVNIETPVSGWDTITNATDGEEGRNAETDPQLRARRAQSLQVAGAGTVPAIRARLLQQVDDVTAVTIIENRNDTVDGQGRPPHSFETVVSGGTDQDVADLLWEVKPAGIETTGEITSAVEDSQGVNQTIRFSRPIQRFVWLKVDLQVDGTGEFPDNAEQATKDALVAFGETLSVGDDVLYQALFGPIYRNIPGIDMVTLTVAVNSDAGTEPD</sequence>
<evidence type="ECO:0000313" key="3">
    <source>
        <dbReference type="Proteomes" id="UP000315400"/>
    </source>
</evidence>
<feature type="non-terminal residue" evidence="2">
    <location>
        <position position="364"/>
    </location>
</feature>
<feature type="domain" description="Baseplate protein J-like barrel" evidence="1">
    <location>
        <begin position="96"/>
        <end position="173"/>
    </location>
</feature>